<accession>C6HV89</accession>
<dbReference type="AlphaFoldDB" id="C6HV89"/>
<proteinExistence type="predicted"/>
<dbReference type="EMBL" id="GG693862">
    <property type="protein sequence ID" value="EES53463.1"/>
    <property type="molecule type" value="Genomic_DNA"/>
</dbReference>
<evidence type="ECO:0000313" key="1">
    <source>
        <dbReference type="EMBL" id="EES53463.1"/>
    </source>
</evidence>
<evidence type="ECO:0000313" key="2">
    <source>
        <dbReference type="Proteomes" id="UP000009374"/>
    </source>
</evidence>
<keyword evidence="2" id="KW-1185">Reference proteome</keyword>
<name>C6HV89_9BACT</name>
<gene>
    <name evidence="1" type="ORF">UBAL3_78920053</name>
</gene>
<sequence length="116" mass="13315">MRWIGEQGDSVPDPLVMSSGTLSWRPVDSWIAHSLPPNGQLIALCLIVFSYTLPPEKSELLMDRFRELRTEGSLILISPPGDWLMIYEASRAFREAARVHAPRISWRLFWPEKLPL</sequence>
<reference evidence="1 2" key="1">
    <citation type="journal article" date="2009" name="Appl. Environ. Microbiol.">
        <title>Community genomic and proteomic analyses of chemoautotrophic iron-oxidizing "Leptospirillum rubarum" (Group II) and "Leptospirillum ferrodiazotrophum" (Group III) bacteria in acid mine drainage biofilms.</title>
        <authorList>
            <person name="Goltsman D.S."/>
            <person name="Denef V.J."/>
            <person name="Singer S.W."/>
            <person name="VerBerkmoes N.C."/>
            <person name="Lefsrud M."/>
            <person name="Mueller R.S."/>
            <person name="Dick G.J."/>
            <person name="Sun C.L."/>
            <person name="Wheeler K.E."/>
            <person name="Zemla A."/>
            <person name="Baker B.J."/>
            <person name="Hauser L."/>
            <person name="Land M."/>
            <person name="Shah M.B."/>
            <person name="Thelen M.P."/>
            <person name="Hettich R.L."/>
            <person name="Banfield J.F."/>
        </authorList>
    </citation>
    <scope>NUCLEOTIDE SEQUENCE [LARGE SCALE GENOMIC DNA]</scope>
</reference>
<dbReference type="Proteomes" id="UP000009374">
    <property type="component" value="Unassembled WGS sequence"/>
</dbReference>
<protein>
    <submittedName>
        <fullName evidence="1">Uncharacterized protein</fullName>
    </submittedName>
</protein>
<organism evidence="1 2">
    <name type="scientific">Leptospirillum ferrodiazotrophum</name>
    <dbReference type="NCBI Taxonomy" id="412449"/>
    <lineage>
        <taxon>Bacteria</taxon>
        <taxon>Pseudomonadati</taxon>
        <taxon>Nitrospirota</taxon>
        <taxon>Nitrospiria</taxon>
        <taxon>Nitrospirales</taxon>
        <taxon>Nitrospiraceae</taxon>
        <taxon>Leptospirillum</taxon>
    </lineage>
</organism>